<dbReference type="PANTHER" id="PTHR47691:SF3">
    <property type="entry name" value="HTH-TYPE TRANSCRIPTIONAL REGULATOR RV0890C-RELATED"/>
    <property type="match status" value="1"/>
</dbReference>
<proteinExistence type="inferred from homology"/>
<dbReference type="Proteomes" id="UP000093053">
    <property type="component" value="Chromosome"/>
</dbReference>
<dbReference type="InterPro" id="IPR016032">
    <property type="entry name" value="Sig_transdc_resp-reg_C-effctor"/>
</dbReference>
<dbReference type="PANTHER" id="PTHR47691">
    <property type="entry name" value="REGULATOR-RELATED"/>
    <property type="match status" value="1"/>
</dbReference>
<organism evidence="5 6">
    <name type="scientific">Lentzea guizhouensis</name>
    <dbReference type="NCBI Taxonomy" id="1586287"/>
    <lineage>
        <taxon>Bacteria</taxon>
        <taxon>Bacillati</taxon>
        <taxon>Actinomycetota</taxon>
        <taxon>Actinomycetes</taxon>
        <taxon>Pseudonocardiales</taxon>
        <taxon>Pseudonocardiaceae</taxon>
        <taxon>Lentzea</taxon>
    </lineage>
</organism>
<dbReference type="AlphaFoldDB" id="A0A1B2HBH5"/>
<dbReference type="OrthoDB" id="101857at2"/>
<dbReference type="Pfam" id="PF00486">
    <property type="entry name" value="Trans_reg_C"/>
    <property type="match status" value="1"/>
</dbReference>
<dbReference type="KEGG" id="led:BBK82_02230"/>
<keyword evidence="2 3" id="KW-0238">DNA-binding</keyword>
<sequence length="960" mass="104966">MRITLLGPSGLPLSVRQRSLLAALALQPGHVVRSERLIESMWGADEKPMHVNALHQQVFRLRQALDGIVVSTRADGYVLEAGPHDVDLHHFRHLVANARALDDDAAAARLFEAALALWQAEPLADLPAAPPWSDVRAALEEERLEVVEDHLERRLRLGEDVSAELNDLIDRYPHRQRPRELQGVTPEPVQRVVPHQLPADLPNFTGRASAMAELGAIGRTVLITAIDGTAGVGKTALALHHAHTVADQFPDGQLYANLRGFDPDTPPLPPGDVLARFLRALGIAGPRIPQRLEQQTDLYRMLLRDRRMLVVLDNAATADQVAPLLPDGEGCRVVITSRNRLAGLDAWPLLLDVMTPQEAVALLRGMLGDAPELPELARLCGHLPLALRIAAANVTGSVADLVEELREEEGRLAALSVDDDERLAVRAALDLSFRSLPATARELFRRLGAFAGHDFTEEVADLLGTGLDQLVTANLVERQGDRYHLHDLVRLYAHDLLTEEETDALRARLALWHSSSAANASRTCYPLDDVLFESTDGRTFDTTAEALAWLDAEKANLVAIAATGPSAWRMSDAMHSFFSARRDHASWTVVREAALASARQEGEIRGEAAVLASNAIALMYSGRSSEALVSVQRAIELAGREDWLTGKLRFLTVLGHVSREVGDMDRAAESYLEVARLSHENGRLRREAHALSQLGSTCWMRGRLREAETHHRRSFALYQQIGVKNGRPLAELGCSLRDLGRLDEALVAFEQGLEEIRSLGQRGLESYLLDDISAVHREAGRFDLALEAGREAMRIALEVNDPGGEVDARHSIGAVLLRLGDPAAEEEYRRAVSVAQRIGYRHGEAQALAGLGRATGRAEHLHQALAVAREYGYGLIEGTALTALATLHLQGDLERALKFAQEAVDLHRRNGCRLGEARSLQVLGHGRQGAWEEALAIFSELGVPEAGDVRALLKRGGSSL</sequence>
<dbReference type="GO" id="GO:0006355">
    <property type="term" value="P:regulation of DNA-templated transcription"/>
    <property type="evidence" value="ECO:0007669"/>
    <property type="project" value="InterPro"/>
</dbReference>
<dbReference type="Gene3D" id="1.10.10.10">
    <property type="entry name" value="Winged helix-like DNA-binding domain superfamily/Winged helix DNA-binding domain"/>
    <property type="match status" value="1"/>
</dbReference>
<dbReference type="InterPro" id="IPR005158">
    <property type="entry name" value="BTAD"/>
</dbReference>
<reference evidence="5 6" key="1">
    <citation type="submission" date="2016-07" db="EMBL/GenBank/DDBJ databases">
        <title>Complete genome sequence of the Lentzea guizhouensis DHS C013.</title>
        <authorList>
            <person name="Cao C."/>
        </authorList>
    </citation>
    <scope>NUCLEOTIDE SEQUENCE [LARGE SCALE GENOMIC DNA]</scope>
    <source>
        <strain evidence="5 6">DHS C013</strain>
    </source>
</reference>
<keyword evidence="6" id="KW-1185">Reference proteome</keyword>
<dbReference type="STRING" id="1586287.BBK82_02230"/>
<dbReference type="Pfam" id="PF13424">
    <property type="entry name" value="TPR_12"/>
    <property type="match status" value="1"/>
</dbReference>
<dbReference type="InterPro" id="IPR036388">
    <property type="entry name" value="WH-like_DNA-bd_sf"/>
</dbReference>
<dbReference type="InterPro" id="IPR027417">
    <property type="entry name" value="P-loop_NTPase"/>
</dbReference>
<comment type="similarity">
    <text evidence="1">Belongs to the AfsR/DnrI/RedD regulatory family.</text>
</comment>
<dbReference type="Pfam" id="PF03704">
    <property type="entry name" value="BTAD"/>
    <property type="match status" value="1"/>
</dbReference>
<dbReference type="GO" id="GO:0003677">
    <property type="term" value="F:DNA binding"/>
    <property type="evidence" value="ECO:0007669"/>
    <property type="project" value="UniProtKB-UniRule"/>
</dbReference>
<dbReference type="InterPro" id="IPR019734">
    <property type="entry name" value="TPR_rpt"/>
</dbReference>
<dbReference type="EMBL" id="CP016793">
    <property type="protein sequence ID" value="ANZ35063.1"/>
    <property type="molecule type" value="Genomic_DNA"/>
</dbReference>
<feature type="DNA-binding region" description="OmpR/PhoB-type" evidence="3">
    <location>
        <begin position="1"/>
        <end position="81"/>
    </location>
</feature>
<dbReference type="SMART" id="SM00862">
    <property type="entry name" value="Trans_reg_C"/>
    <property type="match status" value="1"/>
</dbReference>
<dbReference type="SUPFAM" id="SSF52540">
    <property type="entry name" value="P-loop containing nucleoside triphosphate hydrolases"/>
    <property type="match status" value="1"/>
</dbReference>
<dbReference type="SUPFAM" id="SSF48452">
    <property type="entry name" value="TPR-like"/>
    <property type="match status" value="4"/>
</dbReference>
<dbReference type="RefSeq" id="WP_065913481.1">
    <property type="nucleotide sequence ID" value="NZ_CP016793.1"/>
</dbReference>
<protein>
    <recommendedName>
        <fullName evidence="4">OmpR/PhoB-type domain-containing protein</fullName>
    </recommendedName>
</protein>
<dbReference type="SMART" id="SM01043">
    <property type="entry name" value="BTAD"/>
    <property type="match status" value="1"/>
</dbReference>
<evidence type="ECO:0000256" key="1">
    <source>
        <dbReference type="ARBA" id="ARBA00005820"/>
    </source>
</evidence>
<dbReference type="PROSITE" id="PS51755">
    <property type="entry name" value="OMPR_PHOB"/>
    <property type="match status" value="1"/>
</dbReference>
<name>A0A1B2HBH5_9PSEU</name>
<evidence type="ECO:0000259" key="4">
    <source>
        <dbReference type="PROSITE" id="PS51755"/>
    </source>
</evidence>
<dbReference type="InterPro" id="IPR011990">
    <property type="entry name" value="TPR-like_helical_dom_sf"/>
</dbReference>
<dbReference type="InterPro" id="IPR001867">
    <property type="entry name" value="OmpR/PhoB-type_DNA-bd"/>
</dbReference>
<dbReference type="SUPFAM" id="SSF46894">
    <property type="entry name" value="C-terminal effector domain of the bipartite response regulators"/>
    <property type="match status" value="1"/>
</dbReference>
<dbReference type="GO" id="GO:0000160">
    <property type="term" value="P:phosphorelay signal transduction system"/>
    <property type="evidence" value="ECO:0007669"/>
    <property type="project" value="InterPro"/>
</dbReference>
<evidence type="ECO:0000256" key="2">
    <source>
        <dbReference type="ARBA" id="ARBA00023125"/>
    </source>
</evidence>
<accession>A0A1B2HBH5</accession>
<evidence type="ECO:0000313" key="5">
    <source>
        <dbReference type="EMBL" id="ANZ35063.1"/>
    </source>
</evidence>
<dbReference type="SMART" id="SM00028">
    <property type="entry name" value="TPR"/>
    <property type="match status" value="6"/>
</dbReference>
<evidence type="ECO:0000256" key="3">
    <source>
        <dbReference type="PROSITE-ProRule" id="PRU01091"/>
    </source>
</evidence>
<feature type="domain" description="OmpR/PhoB-type" evidence="4">
    <location>
        <begin position="1"/>
        <end position="81"/>
    </location>
</feature>
<dbReference type="Gene3D" id="3.40.50.300">
    <property type="entry name" value="P-loop containing nucleotide triphosphate hydrolases"/>
    <property type="match status" value="1"/>
</dbReference>
<gene>
    <name evidence="5" type="ORF">BBK82_02230</name>
</gene>
<dbReference type="Gene3D" id="1.25.40.10">
    <property type="entry name" value="Tetratricopeptide repeat domain"/>
    <property type="match status" value="3"/>
</dbReference>
<dbReference type="PRINTS" id="PR00364">
    <property type="entry name" value="DISEASERSIST"/>
</dbReference>
<evidence type="ECO:0000313" key="6">
    <source>
        <dbReference type="Proteomes" id="UP000093053"/>
    </source>
</evidence>